<feature type="domain" description="CinA C-terminal" evidence="1">
    <location>
        <begin position="16"/>
        <end position="168"/>
    </location>
</feature>
<dbReference type="STRING" id="108003.B1C78_02030"/>
<dbReference type="InterPro" id="IPR008136">
    <property type="entry name" value="CinA_C"/>
</dbReference>
<gene>
    <name evidence="2" type="ORF">B1C78_02030</name>
</gene>
<dbReference type="OrthoDB" id="9801454at2"/>
<organism evidence="2 3">
    <name type="scientific">Thioalkalivibrio denitrificans</name>
    <dbReference type="NCBI Taxonomy" id="108003"/>
    <lineage>
        <taxon>Bacteria</taxon>
        <taxon>Pseudomonadati</taxon>
        <taxon>Pseudomonadota</taxon>
        <taxon>Gammaproteobacteria</taxon>
        <taxon>Chromatiales</taxon>
        <taxon>Ectothiorhodospiraceae</taxon>
        <taxon>Thioalkalivibrio</taxon>
    </lineage>
</organism>
<protein>
    <submittedName>
        <fullName evidence="2">Damage-inducible protein CinA</fullName>
    </submittedName>
</protein>
<reference evidence="2 3" key="1">
    <citation type="submission" date="2017-02" db="EMBL/GenBank/DDBJ databases">
        <title>Genomic diversity within the haloalkaliphilic genus Thioalkalivibrio.</title>
        <authorList>
            <person name="Ahn A.-C."/>
            <person name="Meier-Kolthoff J."/>
            <person name="Overmars L."/>
            <person name="Richter M."/>
            <person name="Woyke T."/>
            <person name="Sorokin D.Y."/>
            <person name="Muyzer G."/>
        </authorList>
    </citation>
    <scope>NUCLEOTIDE SEQUENCE [LARGE SCALE GENOMIC DNA]</scope>
    <source>
        <strain evidence="2 3">ALJD</strain>
    </source>
</reference>
<dbReference type="Pfam" id="PF02464">
    <property type="entry name" value="CinA"/>
    <property type="match status" value="1"/>
</dbReference>
<dbReference type="NCBIfam" id="NF002975">
    <property type="entry name" value="PRK03661.1"/>
    <property type="match status" value="1"/>
</dbReference>
<proteinExistence type="predicted"/>
<accession>A0A1V3NT62</accession>
<keyword evidence="3" id="KW-1185">Reference proteome</keyword>
<evidence type="ECO:0000313" key="3">
    <source>
        <dbReference type="Proteomes" id="UP000189462"/>
    </source>
</evidence>
<dbReference type="InterPro" id="IPR036653">
    <property type="entry name" value="CinA-like_C"/>
</dbReference>
<dbReference type="AlphaFoldDB" id="A0A1V3NT62"/>
<comment type="caution">
    <text evidence="2">The sequence shown here is derived from an EMBL/GenBank/DDBJ whole genome shotgun (WGS) entry which is preliminary data.</text>
</comment>
<dbReference type="NCBIfam" id="TIGR00199">
    <property type="entry name" value="PncC_domain"/>
    <property type="match status" value="1"/>
</dbReference>
<dbReference type="EMBL" id="MVBK01000010">
    <property type="protein sequence ID" value="OOG28153.1"/>
    <property type="molecule type" value="Genomic_DNA"/>
</dbReference>
<dbReference type="SUPFAM" id="SSF142433">
    <property type="entry name" value="CinA-like"/>
    <property type="match status" value="1"/>
</dbReference>
<evidence type="ECO:0000313" key="2">
    <source>
        <dbReference type="EMBL" id="OOG28153.1"/>
    </source>
</evidence>
<dbReference type="RefSeq" id="WP_077277507.1">
    <property type="nucleotide sequence ID" value="NZ_MVBK01000010.1"/>
</dbReference>
<dbReference type="Gene3D" id="3.90.950.20">
    <property type="entry name" value="CinA-like"/>
    <property type="match status" value="1"/>
</dbReference>
<name>A0A1V3NT62_9GAMM</name>
<dbReference type="Proteomes" id="UP000189462">
    <property type="component" value="Unassembled WGS sequence"/>
</dbReference>
<evidence type="ECO:0000259" key="1">
    <source>
        <dbReference type="Pfam" id="PF02464"/>
    </source>
</evidence>
<sequence length="172" mass="17632">MAIHEPTVIPDDTQLEALARDVGNVLAGAGLRLATAESCTGGWIAKLVTDVAGSSGWFERGFVTYSNEAKQELLGVPEGLLEQHGAVSEPVVRAMAAGALARSRADLSLAVSGVAGPGGGSAAKPVGTVWLAWAGAGGESVTRQFHFDGDRDAVRRQAAAVALEGILSRLSR</sequence>